<evidence type="ECO:0000259" key="2">
    <source>
        <dbReference type="SMART" id="SM00909"/>
    </source>
</evidence>
<accession>A0A1G2JBC7</accession>
<dbReference type="EMBL" id="MHPP01000018">
    <property type="protein sequence ID" value="OGZ84384.1"/>
    <property type="molecule type" value="Genomic_DNA"/>
</dbReference>
<name>A0A1G2JBC7_9BACT</name>
<dbReference type="SMART" id="SM00909">
    <property type="entry name" value="Germane"/>
    <property type="match status" value="1"/>
</dbReference>
<protein>
    <recommendedName>
        <fullName evidence="2">GerMN domain-containing protein</fullName>
    </recommendedName>
</protein>
<proteinExistence type="predicted"/>
<dbReference type="Pfam" id="PF10646">
    <property type="entry name" value="Germane"/>
    <property type="match status" value="1"/>
</dbReference>
<keyword evidence="1" id="KW-0812">Transmembrane</keyword>
<reference evidence="3 4" key="1">
    <citation type="journal article" date="2016" name="Nat. Commun.">
        <title>Thousands of microbial genomes shed light on interconnected biogeochemical processes in an aquifer system.</title>
        <authorList>
            <person name="Anantharaman K."/>
            <person name="Brown C.T."/>
            <person name="Hug L.A."/>
            <person name="Sharon I."/>
            <person name="Castelle C.J."/>
            <person name="Probst A.J."/>
            <person name="Thomas B.C."/>
            <person name="Singh A."/>
            <person name="Wilkins M.J."/>
            <person name="Karaoz U."/>
            <person name="Brodie E.L."/>
            <person name="Williams K.H."/>
            <person name="Hubbard S.S."/>
            <person name="Banfield J.F."/>
        </authorList>
    </citation>
    <scope>NUCLEOTIDE SEQUENCE [LARGE SCALE GENOMIC DNA]</scope>
</reference>
<feature type="transmembrane region" description="Helical" evidence="1">
    <location>
        <begin position="6"/>
        <end position="25"/>
    </location>
</feature>
<gene>
    <name evidence="3" type="ORF">A2401_03700</name>
</gene>
<dbReference type="InterPro" id="IPR019606">
    <property type="entry name" value="GerMN"/>
</dbReference>
<keyword evidence="1" id="KW-1133">Transmembrane helix</keyword>
<evidence type="ECO:0000313" key="4">
    <source>
        <dbReference type="Proteomes" id="UP000177751"/>
    </source>
</evidence>
<dbReference type="STRING" id="1802229.A2401_03700"/>
<dbReference type="AlphaFoldDB" id="A0A1G2JBC7"/>
<comment type="caution">
    <text evidence="3">The sequence shown here is derived from an EMBL/GenBank/DDBJ whole genome shotgun (WGS) entry which is preliminary data.</text>
</comment>
<dbReference type="Proteomes" id="UP000177751">
    <property type="component" value="Unassembled WGS sequence"/>
</dbReference>
<sequence length="278" mass="30447">MNKYIWLVIFLAIIIAALGAVLIFLPVKNNINNPPVVLGIRITSPISGAEIFSPLKITGTTNGEGWNGFEGQVGTVKLLDKNGKQLGQTAILTAITDWMKPPVSFETYLAFVSQEEQSGFLVFKNENPSGLPDNEKQFAIPVKIAKSSGELITVKAYFNNSELDSEYSCNKVFPVERQVAKTPAIARTALEELLKGPVNLEKDAGFFTSINTGVKIQKLTIENETAKVDFDEQLQFQVGGSCKVSAIRAQITETLKQFPIVKNVIISIDGRTEDILQP</sequence>
<evidence type="ECO:0000256" key="1">
    <source>
        <dbReference type="SAM" id="Phobius"/>
    </source>
</evidence>
<organism evidence="3 4">
    <name type="scientific">Candidatus Staskawiczbacteria bacterium RIFOXYC1_FULL_38_18</name>
    <dbReference type="NCBI Taxonomy" id="1802229"/>
    <lineage>
        <taxon>Bacteria</taxon>
        <taxon>Candidatus Staskawicziibacteriota</taxon>
    </lineage>
</organism>
<keyword evidence="1" id="KW-0472">Membrane</keyword>
<evidence type="ECO:0000313" key="3">
    <source>
        <dbReference type="EMBL" id="OGZ84384.1"/>
    </source>
</evidence>
<feature type="domain" description="GerMN" evidence="2">
    <location>
        <begin position="186"/>
        <end position="277"/>
    </location>
</feature>